<dbReference type="AlphaFoldDB" id="A0AA50KGG5"/>
<gene>
    <name evidence="1" type="ORF">RA178_09335</name>
</gene>
<sequence length="230" mass="26525">MKQRPIIFNTEMVRAILDGRKTQTRRVFKAQPHDDWAPFSKNAEWYTPTVIDKHGFYQPAKDNAFGVSDEDCAFVSPFGTLGDQLWVREAMTKAHWPDLHYVCGGLTAGTGDEDFDYHGAEYRGFIPSIHMPRWAARILLEVTAVRVERLNDISEQDAKAEGLQYSSVYQQWGGVEKHSSHKPHSPHWRWYKNPQHAFKSLWNSIYENWDANPWVWVIEFKVISTTGGAA</sequence>
<dbReference type="EMBL" id="CP132914">
    <property type="protein sequence ID" value="WMB74774.1"/>
    <property type="molecule type" value="Genomic_DNA"/>
</dbReference>
<name>A0AA50KGG5_9GAMM</name>
<dbReference type="KEGG" id="sog:RA178_09335"/>
<dbReference type="Proteomes" id="UP001236800">
    <property type="component" value="Chromosome"/>
</dbReference>
<dbReference type="RefSeq" id="WP_306685198.1">
    <property type="nucleotide sequence ID" value="NZ_CP132914.1"/>
</dbReference>
<dbReference type="GeneID" id="301339384"/>
<evidence type="ECO:0000313" key="1">
    <source>
        <dbReference type="EMBL" id="WMB74774.1"/>
    </source>
</evidence>
<reference evidence="1" key="1">
    <citation type="submission" date="2023-08" db="EMBL/GenBank/DDBJ databases">
        <title>Complete genome sequence of Shewanella oncorhynchi Z-P2, a siderophore putrebactin-producing bacterium.</title>
        <authorList>
            <person name="Zhang Y."/>
        </authorList>
    </citation>
    <scope>NUCLEOTIDE SEQUENCE</scope>
    <source>
        <strain evidence="1">Z-P2</strain>
    </source>
</reference>
<proteinExistence type="predicted"/>
<protein>
    <recommendedName>
        <fullName evidence="2">Morphogenetic protein</fullName>
    </recommendedName>
</protein>
<evidence type="ECO:0008006" key="2">
    <source>
        <dbReference type="Google" id="ProtNLM"/>
    </source>
</evidence>
<accession>A0AA50KGG5</accession>
<organism evidence="1">
    <name type="scientific">Shewanella oncorhynchi</name>
    <dbReference type="NCBI Taxonomy" id="2726434"/>
    <lineage>
        <taxon>Bacteria</taxon>
        <taxon>Pseudomonadati</taxon>
        <taxon>Pseudomonadota</taxon>
        <taxon>Gammaproteobacteria</taxon>
        <taxon>Alteromonadales</taxon>
        <taxon>Shewanellaceae</taxon>
        <taxon>Shewanella</taxon>
    </lineage>
</organism>